<reference evidence="2 3" key="1">
    <citation type="submission" date="2018-04" db="EMBL/GenBank/DDBJ databases">
        <title>Genomic Encyclopedia of Archaeal and Bacterial Type Strains, Phase II (KMG-II): from individual species to whole genera.</title>
        <authorList>
            <person name="Goeker M."/>
        </authorList>
    </citation>
    <scope>NUCLEOTIDE SEQUENCE [LARGE SCALE GENOMIC DNA]</scope>
    <source>
        <strain evidence="2 3">DSM 100977</strain>
    </source>
</reference>
<dbReference type="Proteomes" id="UP000243978">
    <property type="component" value="Unassembled WGS sequence"/>
</dbReference>
<dbReference type="AlphaFoldDB" id="A0A2T6BJ03"/>
<feature type="signal peptide" evidence="1">
    <location>
        <begin position="1"/>
        <end position="24"/>
    </location>
</feature>
<accession>A0A2T6BJ03</accession>
<protein>
    <recommendedName>
        <fullName evidence="4">Tissue inhibitor of metalloproteinase</fullName>
    </recommendedName>
</protein>
<evidence type="ECO:0000256" key="1">
    <source>
        <dbReference type="SAM" id="SignalP"/>
    </source>
</evidence>
<keyword evidence="3" id="KW-1185">Reference proteome</keyword>
<comment type="caution">
    <text evidence="2">The sequence shown here is derived from an EMBL/GenBank/DDBJ whole genome shotgun (WGS) entry which is preliminary data.</text>
</comment>
<name>A0A2T6BJ03_9RHOB</name>
<organism evidence="2 3">
    <name type="scientific">Litoreibacter ponti</name>
    <dbReference type="NCBI Taxonomy" id="1510457"/>
    <lineage>
        <taxon>Bacteria</taxon>
        <taxon>Pseudomonadati</taxon>
        <taxon>Pseudomonadota</taxon>
        <taxon>Alphaproteobacteria</taxon>
        <taxon>Rhodobacterales</taxon>
        <taxon>Roseobacteraceae</taxon>
        <taxon>Litoreibacter</taxon>
    </lineage>
</organism>
<evidence type="ECO:0008006" key="4">
    <source>
        <dbReference type="Google" id="ProtNLM"/>
    </source>
</evidence>
<dbReference type="EMBL" id="QBKS01000001">
    <property type="protein sequence ID" value="PTX56041.1"/>
    <property type="molecule type" value="Genomic_DNA"/>
</dbReference>
<evidence type="ECO:0000313" key="2">
    <source>
        <dbReference type="EMBL" id="PTX56041.1"/>
    </source>
</evidence>
<evidence type="ECO:0000313" key="3">
    <source>
        <dbReference type="Proteomes" id="UP000243978"/>
    </source>
</evidence>
<sequence length="119" mass="12682">MRAPVLKIFKAAVVAACLATPAYAVNCTFTTECFESEACAETSYEIAIEQDGEATKLVSVAETIPVSRGGSDSARVYVGVTDSAFHLLSRNADGNARYTTHMYQGPMVVSYLGTCEEPS</sequence>
<proteinExistence type="predicted"/>
<feature type="chain" id="PRO_5015432265" description="Tissue inhibitor of metalloproteinase" evidence="1">
    <location>
        <begin position="25"/>
        <end position="119"/>
    </location>
</feature>
<keyword evidence="1" id="KW-0732">Signal</keyword>
<gene>
    <name evidence="2" type="ORF">C8N43_0691</name>
</gene>